<organism evidence="1 2">
    <name type="scientific">Tessaracoccus flavus</name>
    <dbReference type="NCBI Taxonomy" id="1610493"/>
    <lineage>
        <taxon>Bacteria</taxon>
        <taxon>Bacillati</taxon>
        <taxon>Actinomycetota</taxon>
        <taxon>Actinomycetes</taxon>
        <taxon>Propionibacteriales</taxon>
        <taxon>Propionibacteriaceae</taxon>
        <taxon>Tessaracoccus</taxon>
    </lineage>
</organism>
<dbReference type="AlphaFoldDB" id="A0A1Q2CGW0"/>
<dbReference type="InterPro" id="IPR011256">
    <property type="entry name" value="Reg_factor_effector_dom_sf"/>
</dbReference>
<evidence type="ECO:0000313" key="1">
    <source>
        <dbReference type="EMBL" id="AQP45358.1"/>
    </source>
</evidence>
<dbReference type="Gene3D" id="3.20.80.10">
    <property type="entry name" value="Regulatory factor, effector binding domain"/>
    <property type="match status" value="1"/>
</dbReference>
<keyword evidence="2" id="KW-1185">Reference proteome</keyword>
<dbReference type="OrthoDB" id="4772335at2"/>
<accession>A0A1Q2CGW0</accession>
<dbReference type="RefSeq" id="WP_077343364.1">
    <property type="nucleotide sequence ID" value="NZ_CP019605.1"/>
</dbReference>
<dbReference type="EMBL" id="CP019605">
    <property type="protein sequence ID" value="AQP45358.1"/>
    <property type="molecule type" value="Genomic_DNA"/>
</dbReference>
<dbReference type="Pfam" id="PF06445">
    <property type="entry name" value="GyrI-like"/>
    <property type="match status" value="1"/>
</dbReference>
<dbReference type="InterPro" id="IPR008319">
    <property type="entry name" value="GyrI-like_CCH_Lin2189-like"/>
</dbReference>
<reference evidence="1 2" key="1">
    <citation type="journal article" date="2016" name="Int. J. Syst. Evol. Microbiol.">
        <title>Tessaracoccus flavus sp. nov., isolated from the drainage system of a lindane-producing factory.</title>
        <authorList>
            <person name="Kumari R."/>
            <person name="Singh P."/>
            <person name="Schumann P."/>
            <person name="Lal R."/>
        </authorList>
    </citation>
    <scope>NUCLEOTIDE SEQUENCE [LARGE SCALE GENOMIC DNA]</scope>
    <source>
        <strain evidence="1 2">RP1T</strain>
    </source>
</reference>
<evidence type="ECO:0000313" key="2">
    <source>
        <dbReference type="Proteomes" id="UP000188324"/>
    </source>
</evidence>
<dbReference type="InterPro" id="IPR029442">
    <property type="entry name" value="GyrI-like"/>
</dbReference>
<dbReference type="SUPFAM" id="SSF55136">
    <property type="entry name" value="Probable bacterial effector-binding domain"/>
    <property type="match status" value="1"/>
</dbReference>
<proteinExistence type="predicted"/>
<gene>
    <name evidence="1" type="ORF">RPIT_11580</name>
</gene>
<dbReference type="Proteomes" id="UP000188324">
    <property type="component" value="Chromosome"/>
</dbReference>
<dbReference type="KEGG" id="tfl:RPIT_11580"/>
<name>A0A1Q2CGW0_9ACTN</name>
<dbReference type="PIRSF" id="PIRSF031644">
    <property type="entry name" value="UCP031644"/>
    <property type="match status" value="1"/>
</dbReference>
<sequence>MKFDVKKDRKDLYQPRAGEIVEADVPLMRFLAIDGHGDPNSAPAYESGLQALYSTAYAIKFAFRDRTGDDFVVGPLEGLWYADDPAVFASGEKSEWKWTIMLPLPDAVVDADATAGFGSAAAKKPDLPIAELRIQELREGRCLQVMHTGAYADEGPVIARLHARMEAAGLTWNGPHHEIYLSDPRRVAPDKLRTVLRQPVRPV</sequence>
<protein>
    <submittedName>
        <fullName evidence="1">Uncharacterized protein</fullName>
    </submittedName>
</protein>